<dbReference type="Proteomes" id="UP000499080">
    <property type="component" value="Unassembled WGS sequence"/>
</dbReference>
<accession>A0A4Y2CA66</accession>
<dbReference type="AlphaFoldDB" id="A0A4Y2CA66"/>
<keyword evidence="2" id="KW-1185">Reference proteome</keyword>
<protein>
    <submittedName>
        <fullName evidence="1">Uncharacterized protein</fullName>
    </submittedName>
</protein>
<organism evidence="1 2">
    <name type="scientific">Araneus ventricosus</name>
    <name type="common">Orbweaver spider</name>
    <name type="synonym">Epeira ventricosa</name>
    <dbReference type="NCBI Taxonomy" id="182803"/>
    <lineage>
        <taxon>Eukaryota</taxon>
        <taxon>Metazoa</taxon>
        <taxon>Ecdysozoa</taxon>
        <taxon>Arthropoda</taxon>
        <taxon>Chelicerata</taxon>
        <taxon>Arachnida</taxon>
        <taxon>Araneae</taxon>
        <taxon>Araneomorphae</taxon>
        <taxon>Entelegynae</taxon>
        <taxon>Araneoidea</taxon>
        <taxon>Araneidae</taxon>
        <taxon>Araneus</taxon>
    </lineage>
</organism>
<dbReference type="EMBL" id="BGPR01000158">
    <property type="protein sequence ID" value="GBM00567.1"/>
    <property type="molecule type" value="Genomic_DNA"/>
</dbReference>
<evidence type="ECO:0000313" key="2">
    <source>
        <dbReference type="Proteomes" id="UP000499080"/>
    </source>
</evidence>
<sequence length="106" mass="11731">MFTHSTAMISKVAFELYDPLSFLVKSRYMLTSEVFVTSVVRIFLSEVSANPRKSEGSQWSGGIFSSSATGHGRGLVPVFIGHTTNMLNSANVIERRKRAIELYGLL</sequence>
<reference evidence="1 2" key="1">
    <citation type="journal article" date="2019" name="Sci. Rep.">
        <title>Orb-weaving spider Araneus ventricosus genome elucidates the spidroin gene catalogue.</title>
        <authorList>
            <person name="Kono N."/>
            <person name="Nakamura H."/>
            <person name="Ohtoshi R."/>
            <person name="Moran D.A.P."/>
            <person name="Shinohara A."/>
            <person name="Yoshida Y."/>
            <person name="Fujiwara M."/>
            <person name="Mori M."/>
            <person name="Tomita M."/>
            <person name="Arakawa K."/>
        </authorList>
    </citation>
    <scope>NUCLEOTIDE SEQUENCE [LARGE SCALE GENOMIC DNA]</scope>
</reference>
<proteinExistence type="predicted"/>
<comment type="caution">
    <text evidence="1">The sequence shown here is derived from an EMBL/GenBank/DDBJ whole genome shotgun (WGS) entry which is preliminary data.</text>
</comment>
<gene>
    <name evidence="1" type="ORF">AVEN_77373_1</name>
</gene>
<name>A0A4Y2CA66_ARAVE</name>
<evidence type="ECO:0000313" key="1">
    <source>
        <dbReference type="EMBL" id="GBM00567.1"/>
    </source>
</evidence>